<feature type="compositionally biased region" description="Acidic residues" evidence="1">
    <location>
        <begin position="49"/>
        <end position="60"/>
    </location>
</feature>
<protein>
    <submittedName>
        <fullName evidence="2">Uncharacterized protein</fullName>
    </submittedName>
</protein>
<feature type="region of interest" description="Disordered" evidence="1">
    <location>
        <begin position="1"/>
        <end position="86"/>
    </location>
</feature>
<feature type="compositionally biased region" description="Basic and acidic residues" evidence="1">
    <location>
        <begin position="11"/>
        <end position="22"/>
    </location>
</feature>
<dbReference type="AlphaFoldDB" id="A0A195BMK6"/>
<evidence type="ECO:0000313" key="3">
    <source>
        <dbReference type="Proteomes" id="UP000078540"/>
    </source>
</evidence>
<sequence length="143" mass="16794">MKSVCATTPTHDTRASLIRDAELSAGDEEETHRRRRETEAEKSGGESGVNEDESGEECGGDEERRDRRRQHFWNTRGEGQTAPPYWNRYVNRSRGWERQYEYGVKDERLERERERKGNRETKAEANGTSLCKLHISRENFKQF</sequence>
<accession>A0A195BMK6</accession>
<feature type="region of interest" description="Disordered" evidence="1">
    <location>
        <begin position="109"/>
        <end position="128"/>
    </location>
</feature>
<feature type="compositionally biased region" description="Polar residues" evidence="1">
    <location>
        <begin position="1"/>
        <end position="10"/>
    </location>
</feature>
<reference evidence="2 3" key="1">
    <citation type="submission" date="2015-09" db="EMBL/GenBank/DDBJ databases">
        <title>Atta colombica WGS genome.</title>
        <authorList>
            <person name="Nygaard S."/>
            <person name="Hu H."/>
            <person name="Boomsma J."/>
            <person name="Zhang G."/>
        </authorList>
    </citation>
    <scope>NUCLEOTIDE SEQUENCE [LARGE SCALE GENOMIC DNA]</scope>
    <source>
        <strain evidence="2">Treedump-2</strain>
        <tissue evidence="2">Whole body</tissue>
    </source>
</reference>
<feature type="compositionally biased region" description="Basic and acidic residues" evidence="1">
    <location>
        <begin position="109"/>
        <end position="123"/>
    </location>
</feature>
<feature type="compositionally biased region" description="Basic and acidic residues" evidence="1">
    <location>
        <begin position="30"/>
        <end position="44"/>
    </location>
</feature>
<evidence type="ECO:0000313" key="2">
    <source>
        <dbReference type="EMBL" id="KYM86383.1"/>
    </source>
</evidence>
<name>A0A195BMK6_9HYME</name>
<organism evidence="2 3">
    <name type="scientific">Atta colombica</name>
    <dbReference type="NCBI Taxonomy" id="520822"/>
    <lineage>
        <taxon>Eukaryota</taxon>
        <taxon>Metazoa</taxon>
        <taxon>Ecdysozoa</taxon>
        <taxon>Arthropoda</taxon>
        <taxon>Hexapoda</taxon>
        <taxon>Insecta</taxon>
        <taxon>Pterygota</taxon>
        <taxon>Neoptera</taxon>
        <taxon>Endopterygota</taxon>
        <taxon>Hymenoptera</taxon>
        <taxon>Apocrita</taxon>
        <taxon>Aculeata</taxon>
        <taxon>Formicoidea</taxon>
        <taxon>Formicidae</taxon>
        <taxon>Myrmicinae</taxon>
        <taxon>Atta</taxon>
    </lineage>
</organism>
<evidence type="ECO:0000256" key="1">
    <source>
        <dbReference type="SAM" id="MobiDB-lite"/>
    </source>
</evidence>
<proteinExistence type="predicted"/>
<keyword evidence="3" id="KW-1185">Reference proteome</keyword>
<gene>
    <name evidence="2" type="ORF">ALC53_04083</name>
</gene>
<dbReference type="Proteomes" id="UP000078540">
    <property type="component" value="Unassembled WGS sequence"/>
</dbReference>
<dbReference type="EMBL" id="KQ976441">
    <property type="protein sequence ID" value="KYM86383.1"/>
    <property type="molecule type" value="Genomic_DNA"/>
</dbReference>